<dbReference type="EMBL" id="JAPWIJ010000002">
    <property type="protein sequence ID" value="MCZ4517721.1"/>
    <property type="molecule type" value="Genomic_DNA"/>
</dbReference>
<dbReference type="InterPro" id="IPR013078">
    <property type="entry name" value="His_Pase_superF_clade-1"/>
</dbReference>
<dbReference type="Proteomes" id="UP001081071">
    <property type="component" value="Unassembled WGS sequence"/>
</dbReference>
<dbReference type="CDD" id="cd07067">
    <property type="entry name" value="HP_PGM_like"/>
    <property type="match status" value="1"/>
</dbReference>
<evidence type="ECO:0000313" key="3">
    <source>
        <dbReference type="Proteomes" id="UP001081071"/>
    </source>
</evidence>
<dbReference type="RefSeq" id="WP_269602372.1">
    <property type="nucleotide sequence ID" value="NZ_JAPWIJ010000002.1"/>
</dbReference>
<dbReference type="Pfam" id="PF00300">
    <property type="entry name" value="His_Phos_1"/>
    <property type="match status" value="1"/>
</dbReference>
<gene>
    <name evidence="2" type="ORF">O4220_04270</name>
</gene>
<dbReference type="PANTHER" id="PTHR20935:SF0">
    <property type="entry name" value="SERINE_THREONINE-PROTEIN PHOSPHATASE PGAM5, MITOCHONDRIAL"/>
    <property type="match status" value="1"/>
</dbReference>
<keyword evidence="3" id="KW-1185">Reference proteome</keyword>
<accession>A0ABT4M9U0</accession>
<sequence length="203" mass="22948">MTTRYVYLARHGDADAFGRLTDVGREQAGLLGERLGRIPLDVVWHSPLPRAVDTVQEIVRRRRSRPPVIESDELVDNVPYVPPPNETPPSWIPFFDGWNDDDASRGAQTAEDMIERFASTPDSAESRNDTHELLVTHAYPIAWFIRHALDAPPVRWLGIDSANTALTVIEYRTGLPPSVVMFNDMSHLPRQLQWTGFPTSIRP</sequence>
<reference evidence="2" key="1">
    <citation type="submission" date="2022-12" db="EMBL/GenBank/DDBJ databases">
        <authorList>
            <person name="Krivoruchko A.V."/>
            <person name="Elkin A."/>
        </authorList>
    </citation>
    <scope>NUCLEOTIDE SEQUENCE</scope>
    <source>
        <strain evidence="2">IEGM 1391</strain>
    </source>
</reference>
<dbReference type="Gene3D" id="3.40.50.1240">
    <property type="entry name" value="Phosphoglycerate mutase-like"/>
    <property type="match status" value="1"/>
</dbReference>
<proteinExistence type="predicted"/>
<name>A0ABT4M9U0_9NOCA</name>
<dbReference type="SMART" id="SM00855">
    <property type="entry name" value="PGAM"/>
    <property type="match status" value="1"/>
</dbReference>
<dbReference type="InterPro" id="IPR029033">
    <property type="entry name" value="His_PPase_superfam"/>
</dbReference>
<dbReference type="PANTHER" id="PTHR20935">
    <property type="entry name" value="PHOSPHOGLYCERATE MUTASE-RELATED"/>
    <property type="match status" value="1"/>
</dbReference>
<protein>
    <submittedName>
        <fullName evidence="2">Histidine phosphatase family protein</fullName>
    </submittedName>
</protein>
<evidence type="ECO:0000256" key="1">
    <source>
        <dbReference type="ARBA" id="ARBA00022801"/>
    </source>
</evidence>
<organism evidence="2 3">
    <name type="scientific">Rhodococcus ruber</name>
    <dbReference type="NCBI Taxonomy" id="1830"/>
    <lineage>
        <taxon>Bacteria</taxon>
        <taxon>Bacillati</taxon>
        <taxon>Actinomycetota</taxon>
        <taxon>Actinomycetes</taxon>
        <taxon>Mycobacteriales</taxon>
        <taxon>Nocardiaceae</taxon>
        <taxon>Rhodococcus</taxon>
    </lineage>
</organism>
<keyword evidence="1" id="KW-0378">Hydrolase</keyword>
<dbReference type="InterPro" id="IPR051021">
    <property type="entry name" value="Mito_Ser/Thr_phosphatase"/>
</dbReference>
<comment type="caution">
    <text evidence="2">The sequence shown here is derived from an EMBL/GenBank/DDBJ whole genome shotgun (WGS) entry which is preliminary data.</text>
</comment>
<dbReference type="SUPFAM" id="SSF53254">
    <property type="entry name" value="Phosphoglycerate mutase-like"/>
    <property type="match status" value="1"/>
</dbReference>
<evidence type="ECO:0000313" key="2">
    <source>
        <dbReference type="EMBL" id="MCZ4517721.1"/>
    </source>
</evidence>